<reference evidence="2" key="1">
    <citation type="submission" date="2015-09" db="EMBL/GenBank/DDBJ databases">
        <title>De novo assembly of Pectinophora gossypiella (Pink Bollworm) gut transcriptome.</title>
        <authorList>
            <person name="Tassone E.E."/>
        </authorList>
    </citation>
    <scope>NUCLEOTIDE SEQUENCE</scope>
</reference>
<sequence>MLLFVLCVVLAFIKARASVIFEDCGSAYDLQAVNIEGCGWSLPCYVTAGEETPVDVHFFADFSSNLLDQDVVININLVNLNADVTPDPCESVHCPVRTDFVNSLTSVMSVPNMMALNQRGYLRWRVYNERRRLVLCYSVLVQTQSPVQKKLRQILTMITPEHANEIVDTLDPETKDTDITKNYLQELVDNYHENIKLRRQLANTNR</sequence>
<evidence type="ECO:0008006" key="3">
    <source>
        <dbReference type="Google" id="ProtNLM"/>
    </source>
</evidence>
<proteinExistence type="predicted"/>
<protein>
    <recommendedName>
        <fullName evidence="3">MD-2-related lipid-recognition domain-containing protein</fullName>
    </recommendedName>
</protein>
<evidence type="ECO:0000313" key="2">
    <source>
        <dbReference type="EMBL" id="JAT83699.1"/>
    </source>
</evidence>
<dbReference type="OrthoDB" id="6489092at2759"/>
<organism evidence="2">
    <name type="scientific">Pectinophora gossypiella</name>
    <name type="common">Cotton pink bollworm</name>
    <name type="synonym">Depressaria gossypiella</name>
    <dbReference type="NCBI Taxonomy" id="13191"/>
    <lineage>
        <taxon>Eukaryota</taxon>
        <taxon>Metazoa</taxon>
        <taxon>Ecdysozoa</taxon>
        <taxon>Arthropoda</taxon>
        <taxon>Hexapoda</taxon>
        <taxon>Insecta</taxon>
        <taxon>Pterygota</taxon>
        <taxon>Neoptera</taxon>
        <taxon>Endopterygota</taxon>
        <taxon>Lepidoptera</taxon>
        <taxon>Glossata</taxon>
        <taxon>Ditrysia</taxon>
        <taxon>Gelechioidea</taxon>
        <taxon>Gelechiidae</taxon>
        <taxon>Apatetrinae</taxon>
        <taxon>Pectinophora</taxon>
    </lineage>
</organism>
<accession>A0A1E1W9T0</accession>
<feature type="chain" id="PRO_5009115226" description="MD-2-related lipid-recognition domain-containing protein" evidence="1">
    <location>
        <begin position="18"/>
        <end position="206"/>
    </location>
</feature>
<dbReference type="SUPFAM" id="SSF81296">
    <property type="entry name" value="E set domains"/>
    <property type="match status" value="1"/>
</dbReference>
<evidence type="ECO:0000256" key="1">
    <source>
        <dbReference type="SAM" id="SignalP"/>
    </source>
</evidence>
<dbReference type="AlphaFoldDB" id="A0A1E1W9T0"/>
<name>A0A1E1W9T0_PECGO</name>
<gene>
    <name evidence="2" type="ORF">g.12871</name>
</gene>
<feature type="signal peptide" evidence="1">
    <location>
        <begin position="1"/>
        <end position="17"/>
    </location>
</feature>
<dbReference type="Gene3D" id="2.60.40.770">
    <property type="match status" value="1"/>
</dbReference>
<dbReference type="InterPro" id="IPR014756">
    <property type="entry name" value="Ig_E-set"/>
</dbReference>
<dbReference type="EMBL" id="GDQN01007355">
    <property type="protein sequence ID" value="JAT83699.1"/>
    <property type="molecule type" value="Transcribed_RNA"/>
</dbReference>
<keyword evidence="1" id="KW-0732">Signal</keyword>